<dbReference type="InterPro" id="IPR001509">
    <property type="entry name" value="Epimerase_deHydtase"/>
</dbReference>
<protein>
    <submittedName>
        <fullName evidence="2">NAD-dependent epimerase/dehydratase family protein</fullName>
    </submittedName>
</protein>
<dbReference type="Proteomes" id="UP001141259">
    <property type="component" value="Unassembled WGS sequence"/>
</dbReference>
<gene>
    <name evidence="2" type="ORF">NZH93_13340</name>
</gene>
<sequence>MEQVTVLGASGFVGSAVTQALARLPIRLRAVARRPIEPVPGPAETTVVAADLTDRAALADAVAGSDAVVFLLLADGGWRAAETEEAERVNVGVMRDLVDVLGRPAGTPPLVVYGGAASQVGVPPREPLDGSEPDHPATPYDVQKLTAERILKDATATGRVRGVSLRLPTVFGETTAPGANQDRGVVSAMVRRAIDGQALTIWGDGTVRRDLVHVQDIAAAFTAALAHPDPLVGGHWLLGAGRGDQLGEVFRLVAREVAERTGLDPVEVTCVDPPSHAPETDLRGVTIDSRLFREITGWRPEISLSDGVRRTVAALTTPVHGGARA</sequence>
<evidence type="ECO:0000313" key="3">
    <source>
        <dbReference type="Proteomes" id="UP001141259"/>
    </source>
</evidence>
<dbReference type="Pfam" id="PF01370">
    <property type="entry name" value="Epimerase"/>
    <property type="match status" value="1"/>
</dbReference>
<dbReference type="EMBL" id="JANYMP010000005">
    <property type="protein sequence ID" value="MCS7477843.1"/>
    <property type="molecule type" value="Genomic_DNA"/>
</dbReference>
<name>A0A9X2VJM8_9PSEU</name>
<feature type="domain" description="NAD-dependent epimerase/dehydratase" evidence="1">
    <location>
        <begin position="4"/>
        <end position="237"/>
    </location>
</feature>
<dbReference type="GO" id="GO:0005737">
    <property type="term" value="C:cytoplasm"/>
    <property type="evidence" value="ECO:0007669"/>
    <property type="project" value="TreeGrafter"/>
</dbReference>
<dbReference type="PANTHER" id="PTHR48079">
    <property type="entry name" value="PROTEIN YEEZ"/>
    <property type="match status" value="1"/>
</dbReference>
<dbReference type="InterPro" id="IPR051783">
    <property type="entry name" value="NAD(P)-dependent_oxidoreduct"/>
</dbReference>
<dbReference type="RefSeq" id="WP_259623352.1">
    <property type="nucleotide sequence ID" value="NZ_JANYMP010000005.1"/>
</dbReference>
<reference evidence="2" key="1">
    <citation type="submission" date="2022-08" db="EMBL/GenBank/DDBJ databases">
        <authorList>
            <person name="Tistechok S."/>
            <person name="Samborskyy M."/>
            <person name="Roman I."/>
        </authorList>
    </citation>
    <scope>NUCLEOTIDE SEQUENCE</scope>
    <source>
        <strain evidence="2">DSM 103496</strain>
    </source>
</reference>
<proteinExistence type="predicted"/>
<organism evidence="2 3">
    <name type="scientific">Umezawaea endophytica</name>
    <dbReference type="NCBI Taxonomy" id="1654476"/>
    <lineage>
        <taxon>Bacteria</taxon>
        <taxon>Bacillati</taxon>
        <taxon>Actinomycetota</taxon>
        <taxon>Actinomycetes</taxon>
        <taxon>Pseudonocardiales</taxon>
        <taxon>Pseudonocardiaceae</taxon>
        <taxon>Umezawaea</taxon>
    </lineage>
</organism>
<dbReference type="AlphaFoldDB" id="A0A9X2VJM8"/>
<dbReference type="PANTHER" id="PTHR48079:SF6">
    <property type="entry name" value="NAD(P)-BINDING DOMAIN-CONTAINING PROTEIN-RELATED"/>
    <property type="match status" value="1"/>
</dbReference>
<dbReference type="InterPro" id="IPR036291">
    <property type="entry name" value="NAD(P)-bd_dom_sf"/>
</dbReference>
<dbReference type="Gene3D" id="3.40.50.720">
    <property type="entry name" value="NAD(P)-binding Rossmann-like Domain"/>
    <property type="match status" value="1"/>
</dbReference>
<dbReference type="GO" id="GO:0004029">
    <property type="term" value="F:aldehyde dehydrogenase (NAD+) activity"/>
    <property type="evidence" value="ECO:0007669"/>
    <property type="project" value="TreeGrafter"/>
</dbReference>
<comment type="caution">
    <text evidence="2">The sequence shown here is derived from an EMBL/GenBank/DDBJ whole genome shotgun (WGS) entry which is preliminary data.</text>
</comment>
<dbReference type="SUPFAM" id="SSF51735">
    <property type="entry name" value="NAD(P)-binding Rossmann-fold domains"/>
    <property type="match status" value="1"/>
</dbReference>
<evidence type="ECO:0000313" key="2">
    <source>
        <dbReference type="EMBL" id="MCS7477843.1"/>
    </source>
</evidence>
<accession>A0A9X2VJM8</accession>
<evidence type="ECO:0000259" key="1">
    <source>
        <dbReference type="Pfam" id="PF01370"/>
    </source>
</evidence>
<keyword evidence="3" id="KW-1185">Reference proteome</keyword>